<keyword evidence="3 5" id="KW-0479">Metal-binding</keyword>
<feature type="binding site" evidence="5">
    <location>
        <position position="342"/>
    </location>
    <ligand>
        <name>Zn(2+)</name>
        <dbReference type="ChEBI" id="CHEBI:29105"/>
    </ligand>
</feature>
<dbReference type="Gene3D" id="3.20.20.105">
    <property type="entry name" value="Queuine tRNA-ribosyltransferase-like"/>
    <property type="match status" value="1"/>
</dbReference>
<organism evidence="8 9">
    <name type="scientific">Acrodontium crateriforme</name>
    <dbReference type="NCBI Taxonomy" id="150365"/>
    <lineage>
        <taxon>Eukaryota</taxon>
        <taxon>Fungi</taxon>
        <taxon>Dikarya</taxon>
        <taxon>Ascomycota</taxon>
        <taxon>Pezizomycotina</taxon>
        <taxon>Dothideomycetes</taxon>
        <taxon>Dothideomycetidae</taxon>
        <taxon>Mycosphaerellales</taxon>
        <taxon>Teratosphaeriaceae</taxon>
        <taxon>Acrodontium</taxon>
    </lineage>
</organism>
<dbReference type="GO" id="GO:0005737">
    <property type="term" value="C:cytoplasm"/>
    <property type="evidence" value="ECO:0007669"/>
    <property type="project" value="UniProtKB-SubCell"/>
</dbReference>
<dbReference type="NCBIfam" id="TIGR00449">
    <property type="entry name" value="tgt_general"/>
    <property type="match status" value="1"/>
</dbReference>
<proteinExistence type="inferred from homology"/>
<protein>
    <recommendedName>
        <fullName evidence="5">Queuine tRNA-ribosyltransferase accessory subunit 2</fullName>
    </recommendedName>
    <alternativeName>
        <fullName evidence="5">Queuine tRNA-ribosyltransferase domain-containing protein 1</fullName>
    </alternativeName>
</protein>
<comment type="similarity">
    <text evidence="5">Belongs to the queuine tRNA-ribosyltransferase family. QTRT2 subfamily.</text>
</comment>
<comment type="function">
    <text evidence="5">Non-catalytic subunit of the queuine tRNA-ribosyltransferase (TGT) that catalyzes the base-exchange of a guanine (G) residue with queuine (Q) at position 34 (anticodon wobble position) in tRNAs with GU(N) anticodons (tRNA-Asp, -Asn, -His and -Tyr), resulting in the hypermodified nucleoside queuosine (7-(((4,5-cis-dihydroxy-2-cyclopenten-1-yl)amino)methyl)-7-deazaguanosine).</text>
</comment>
<dbReference type="PANTHER" id="PTHR46064">
    <property type="entry name" value="QUEUINE TRNA-RIBOSYLTRANSFERASE ACCESSORY SUBUNIT 2"/>
    <property type="match status" value="1"/>
</dbReference>
<dbReference type="Pfam" id="PF01702">
    <property type="entry name" value="TGT"/>
    <property type="match status" value="1"/>
</dbReference>
<dbReference type="InterPro" id="IPR028592">
    <property type="entry name" value="QTRTD1"/>
</dbReference>
<feature type="region of interest" description="Disordered" evidence="6">
    <location>
        <begin position="410"/>
        <end position="469"/>
    </location>
</feature>
<keyword evidence="1 5" id="KW-0963">Cytoplasm</keyword>
<dbReference type="AlphaFoldDB" id="A0AAQ3M8F8"/>
<evidence type="ECO:0000256" key="5">
    <source>
        <dbReference type="HAMAP-Rule" id="MF_03043"/>
    </source>
</evidence>
<comment type="subunit">
    <text evidence="5">Heterodimer of a catalytic subunit and an accessory subunit.</text>
</comment>
<dbReference type="PANTHER" id="PTHR46064:SF1">
    <property type="entry name" value="QUEUINE TRNA-RIBOSYLTRANSFERASE ACCESSORY SUBUNIT 2"/>
    <property type="match status" value="1"/>
</dbReference>
<reference evidence="8 9" key="1">
    <citation type="submission" date="2023-11" db="EMBL/GenBank/DDBJ databases">
        <title>An acidophilic fungus is an integral part of prey digestion in a carnivorous sundew plant.</title>
        <authorList>
            <person name="Tsai I.J."/>
        </authorList>
    </citation>
    <scope>NUCLEOTIDE SEQUENCE [LARGE SCALE GENOMIC DNA]</scope>
    <source>
        <strain evidence="8">169a</strain>
    </source>
</reference>
<dbReference type="EMBL" id="CP138590">
    <property type="protein sequence ID" value="WPH03882.1"/>
    <property type="molecule type" value="Genomic_DNA"/>
</dbReference>
<gene>
    <name evidence="8" type="ORF">R9X50_00676500</name>
</gene>
<feature type="binding site" evidence="5">
    <location>
        <position position="340"/>
    </location>
    <ligand>
        <name>Zn(2+)</name>
        <dbReference type="ChEBI" id="CHEBI:29105"/>
    </ligand>
</feature>
<keyword evidence="4 5" id="KW-0862">Zinc</keyword>
<evidence type="ECO:0000256" key="3">
    <source>
        <dbReference type="ARBA" id="ARBA00022723"/>
    </source>
</evidence>
<dbReference type="GO" id="GO:0008479">
    <property type="term" value="F:tRNA-guanosine(34) queuine transglycosylase activity"/>
    <property type="evidence" value="ECO:0007669"/>
    <property type="project" value="UniProtKB-UniRule"/>
</dbReference>
<keyword evidence="2 5" id="KW-0819">tRNA processing</keyword>
<evidence type="ECO:0000256" key="4">
    <source>
        <dbReference type="ARBA" id="ARBA00022833"/>
    </source>
</evidence>
<dbReference type="GO" id="GO:0006400">
    <property type="term" value="P:tRNA modification"/>
    <property type="evidence" value="ECO:0007669"/>
    <property type="project" value="InterPro"/>
</dbReference>
<dbReference type="InterPro" id="IPR002616">
    <property type="entry name" value="tRNA_ribo_trans-like"/>
</dbReference>
<evidence type="ECO:0000313" key="8">
    <source>
        <dbReference type="EMBL" id="WPH03882.1"/>
    </source>
</evidence>
<dbReference type="InterPro" id="IPR036511">
    <property type="entry name" value="TGT-like_sf"/>
</dbReference>
<evidence type="ECO:0000256" key="2">
    <source>
        <dbReference type="ARBA" id="ARBA00022694"/>
    </source>
</evidence>
<name>A0AAQ3M8F8_9PEZI</name>
<evidence type="ECO:0000256" key="1">
    <source>
        <dbReference type="ARBA" id="ARBA00022490"/>
    </source>
</evidence>
<comment type="subcellular location">
    <subcellularLocation>
        <location evidence="5">Cytoplasm</location>
    </subcellularLocation>
</comment>
<dbReference type="HAMAP" id="MF_03043">
    <property type="entry name" value="QTRT2"/>
    <property type="match status" value="1"/>
</dbReference>
<dbReference type="InterPro" id="IPR050852">
    <property type="entry name" value="Queuine_tRNA-ribosyltrfase"/>
</dbReference>
<feature type="binding site" evidence="5">
    <location>
        <position position="371"/>
    </location>
    <ligand>
        <name>Zn(2+)</name>
        <dbReference type="ChEBI" id="CHEBI:29105"/>
    </ligand>
</feature>
<feature type="binding site" evidence="5">
    <location>
        <position position="345"/>
    </location>
    <ligand>
        <name>Zn(2+)</name>
        <dbReference type="ChEBI" id="CHEBI:29105"/>
    </ligand>
</feature>
<accession>A0AAQ3M8F8</accession>
<evidence type="ECO:0000256" key="6">
    <source>
        <dbReference type="SAM" id="MobiDB-lite"/>
    </source>
</evidence>
<dbReference type="SUPFAM" id="SSF51713">
    <property type="entry name" value="tRNA-guanine transglycosylase"/>
    <property type="match status" value="1"/>
</dbReference>
<feature type="domain" description="tRNA-guanine(15) transglycosylase-like" evidence="7">
    <location>
        <begin position="28"/>
        <end position="404"/>
    </location>
</feature>
<evidence type="ECO:0000313" key="9">
    <source>
        <dbReference type="Proteomes" id="UP001303373"/>
    </source>
</evidence>
<evidence type="ECO:0000259" key="7">
    <source>
        <dbReference type="Pfam" id="PF01702"/>
    </source>
</evidence>
<dbReference type="Proteomes" id="UP001303373">
    <property type="component" value="Chromosome 11"/>
</dbReference>
<comment type="cofactor">
    <cofactor evidence="5">
        <name>Zn(2+)</name>
        <dbReference type="ChEBI" id="CHEBI:29105"/>
    </cofactor>
    <text evidence="5">Binds 1 zinc ion per subunit.</text>
</comment>
<dbReference type="GO" id="GO:0046872">
    <property type="term" value="F:metal ion binding"/>
    <property type="evidence" value="ECO:0007669"/>
    <property type="project" value="UniProtKB-KW"/>
</dbReference>
<keyword evidence="9" id="KW-1185">Reference proteome</keyword>
<sequence>MGIEGENHSQVSDDMFSILKSPSAGIGPRLGRLSIPGRHTIETPHYLGITSRGAIPHISQDTFARDAHIQGVYVPLEDFIERAPERVPPLYLYKAPDGASPLRRYIALPDQSLLVLGARRCPPVAAPAANSNTDQTVSVSTNVGFKLLHAQDYREAVEKLDADILVALGDIQYGRTLGSKRITKAVDRNIDWLQDHIAARNAQPSKSTRAKLFASLLPVSCDNQKYWVEYLADDAVKHISGLALYDSCTLADMPQQLRHLPVLGFTLPETPHEVLRQVGLGMDVTTIPFITYATDAGIALDFTFPSPESNDSNEVSPRALGVDMWPEVHATDLSPFKEGCQCYACTNHHRAFIQHLLAAKEMLGWVLIQIHNHHTMDLFFAAIRESIRNETFDRDVKEFARVYESQLPAKTGKGPRVRGYQFKSEGPGEPKKNTAPFQVRDKSSGEGNPLMNDANAQQLENQGFAEKTG</sequence>